<feature type="transmembrane region" description="Helical" evidence="11">
    <location>
        <begin position="543"/>
        <end position="561"/>
    </location>
</feature>
<dbReference type="SMART" id="SM00665">
    <property type="entry name" value="B561"/>
    <property type="match status" value="1"/>
</dbReference>
<gene>
    <name evidence="15" type="ORF">CEUSTIGMA_g8532.t1</name>
</gene>
<evidence type="ECO:0000256" key="7">
    <source>
        <dbReference type="ARBA" id="ARBA00023136"/>
    </source>
</evidence>
<dbReference type="InterPro" id="IPR036374">
    <property type="entry name" value="OxRdtase_Mopterin-bd_sf"/>
</dbReference>
<dbReference type="CDD" id="cd09631">
    <property type="entry name" value="DOMON_DOH"/>
    <property type="match status" value="1"/>
</dbReference>
<dbReference type="CDD" id="cd08760">
    <property type="entry name" value="Cyt_b561_FRRS1_like"/>
    <property type="match status" value="1"/>
</dbReference>
<dbReference type="Proteomes" id="UP000232323">
    <property type="component" value="Unassembled WGS sequence"/>
</dbReference>
<dbReference type="InterPro" id="IPR000800">
    <property type="entry name" value="Notch_dom"/>
</dbReference>
<dbReference type="InterPro" id="IPR005018">
    <property type="entry name" value="DOMON_domain"/>
</dbReference>
<comment type="subcellular location">
    <subcellularLocation>
        <location evidence="1">Membrane</location>
    </subcellularLocation>
</comment>
<keyword evidence="6 11" id="KW-1133">Transmembrane helix</keyword>
<feature type="chain" id="PRO_5012874392" description="DOMON domain-containing protein" evidence="12">
    <location>
        <begin position="25"/>
        <end position="1258"/>
    </location>
</feature>
<protein>
    <recommendedName>
        <fullName evidence="17">DOMON domain-containing protein</fullName>
    </recommendedName>
</protein>
<dbReference type="GO" id="GO:0016020">
    <property type="term" value="C:membrane"/>
    <property type="evidence" value="ECO:0007669"/>
    <property type="project" value="UniProtKB-SubCell"/>
</dbReference>
<evidence type="ECO:0000313" key="16">
    <source>
        <dbReference type="Proteomes" id="UP000232323"/>
    </source>
</evidence>
<proteinExistence type="predicted"/>
<dbReference type="Gene3D" id="3.90.420.10">
    <property type="entry name" value="Oxidoreductase, molybdopterin-binding domain"/>
    <property type="match status" value="2"/>
</dbReference>
<feature type="domain" description="DOMON" evidence="13">
    <location>
        <begin position="265"/>
        <end position="408"/>
    </location>
</feature>
<evidence type="ECO:0000256" key="2">
    <source>
        <dbReference type="ARBA" id="ARBA00022448"/>
    </source>
</evidence>
<dbReference type="SMART" id="SM00664">
    <property type="entry name" value="DoH"/>
    <property type="match status" value="2"/>
</dbReference>
<feature type="transmembrane region" description="Helical" evidence="11">
    <location>
        <begin position="487"/>
        <end position="511"/>
    </location>
</feature>
<evidence type="ECO:0000256" key="1">
    <source>
        <dbReference type="ARBA" id="ARBA00004370"/>
    </source>
</evidence>
<reference evidence="15 16" key="1">
    <citation type="submission" date="2017-08" db="EMBL/GenBank/DDBJ databases">
        <title>Acidophilic green algal genome provides insights into adaptation to an acidic environment.</title>
        <authorList>
            <person name="Hirooka S."/>
            <person name="Hirose Y."/>
            <person name="Kanesaki Y."/>
            <person name="Higuchi S."/>
            <person name="Fujiwara T."/>
            <person name="Onuma R."/>
            <person name="Era A."/>
            <person name="Ohbayashi R."/>
            <person name="Uzuka A."/>
            <person name="Nozaki H."/>
            <person name="Yoshikawa H."/>
            <person name="Miyagishima S.Y."/>
        </authorList>
    </citation>
    <scope>NUCLEOTIDE SEQUENCE [LARGE SCALE GENOMIC DNA]</scope>
    <source>
        <strain evidence="15 16">NIES-2499</strain>
    </source>
</reference>
<feature type="domain" description="Cytochrome b561" evidence="14">
    <location>
        <begin position="419"/>
        <end position="644"/>
    </location>
</feature>
<feature type="transmembrane region" description="Helical" evidence="11">
    <location>
        <begin position="623"/>
        <end position="647"/>
    </location>
</feature>
<feature type="transmembrane region" description="Helical" evidence="11">
    <location>
        <begin position="450"/>
        <end position="475"/>
    </location>
</feature>
<dbReference type="SMART" id="SM00004">
    <property type="entry name" value="NL"/>
    <property type="match status" value="1"/>
</dbReference>
<accession>A0A250XDE7</accession>
<evidence type="ECO:0000256" key="8">
    <source>
        <dbReference type="ARBA" id="ARBA00023157"/>
    </source>
</evidence>
<feature type="signal peptide" evidence="12">
    <location>
        <begin position="1"/>
        <end position="24"/>
    </location>
</feature>
<feature type="transmembrane region" description="Helical" evidence="11">
    <location>
        <begin position="793"/>
        <end position="818"/>
    </location>
</feature>
<keyword evidence="3 11" id="KW-0812">Transmembrane</keyword>
<name>A0A250XDE7_9CHLO</name>
<feature type="domain" description="DOMON" evidence="13">
    <location>
        <begin position="45"/>
        <end position="190"/>
    </location>
</feature>
<evidence type="ECO:0000256" key="5">
    <source>
        <dbReference type="ARBA" id="ARBA00022982"/>
    </source>
</evidence>
<evidence type="ECO:0000259" key="14">
    <source>
        <dbReference type="PROSITE" id="PS50939"/>
    </source>
</evidence>
<dbReference type="EMBL" id="BEGY01000060">
    <property type="protein sequence ID" value="GAX81098.1"/>
    <property type="molecule type" value="Genomic_DNA"/>
</dbReference>
<dbReference type="PROSITE" id="PS50939">
    <property type="entry name" value="CYTOCHROME_B561"/>
    <property type="match status" value="1"/>
</dbReference>
<evidence type="ECO:0000256" key="6">
    <source>
        <dbReference type="ARBA" id="ARBA00022989"/>
    </source>
</evidence>
<dbReference type="Gene3D" id="1.20.120.1770">
    <property type="match status" value="1"/>
</dbReference>
<dbReference type="InterPro" id="IPR000572">
    <property type="entry name" value="OxRdtase_Mopterin-bd_dom"/>
</dbReference>
<dbReference type="InterPro" id="IPR045879">
    <property type="entry name" value="B561A"/>
</dbReference>
<dbReference type="STRING" id="1157962.A0A250XDE7"/>
<dbReference type="AlphaFoldDB" id="A0A250XDE7"/>
<feature type="region of interest" description="Disordered" evidence="10">
    <location>
        <begin position="338"/>
        <end position="362"/>
    </location>
</feature>
<keyword evidence="4" id="KW-0677">Repeat</keyword>
<keyword evidence="9" id="KW-0325">Glycoprotein</keyword>
<dbReference type="PANTHER" id="PTHR47281:SF1">
    <property type="entry name" value="OS09G0557700 PROTEIN"/>
    <property type="match status" value="1"/>
</dbReference>
<feature type="compositionally biased region" description="Low complexity" evidence="10">
    <location>
        <begin position="343"/>
        <end position="362"/>
    </location>
</feature>
<dbReference type="OrthoDB" id="537678at2759"/>
<keyword evidence="8" id="KW-1015">Disulfide bond</keyword>
<dbReference type="Pfam" id="PF00174">
    <property type="entry name" value="Oxidored_molyb"/>
    <property type="match status" value="1"/>
</dbReference>
<keyword evidence="5" id="KW-0249">Electron transport</keyword>
<dbReference type="InterPro" id="IPR006593">
    <property type="entry name" value="Cyt_b561/ferric_Rdtase_TM"/>
</dbReference>
<sequence length="1258" mass="133054">MLNSYDLYLPLFLLGNTIICSTSAQQLSLQATLNHTYACCMPLGSQMQLWWQPFNATHFNFALVGDVADDQYLSFGPVQPGSVDRLMGGSNTVAGGVNSSSGVAWAADMYLGSYSPCDLSYSPPVGVCPLTTMDPSLSSLAASQTVQLIAASRKDSVTTLLLSRPLRSFSSGFGIGINLNSSASYIWTHGPMMPGNQPPSLRMAQHGISQNLDYGSLLNINLGATGNGSLCGVCQPMQGLASISSTSNSSALSPGFAAPVLLAGGGVSVSWMVGSEGITFMVTAMQASGWASIAIGQQMTGAHAYVAWSPKDGVWRVDGYSMTSLDATGLTRTTLYGGGSTGSGSSSSTGSGSSSSSTDSGSYEQVSNVTVARTPSGIITFSFYRPWMSTGGAPAIDASALSLIWALGSNWQDPPNDGNNHFIQSAVPTVNNLLTSSAASGASIPPSSLLVAHGIMLAVAYAVLMPAAAFAARYLKLGGVVKPPNWFSFHVVVAILSVVTALAGTGLALAFQLQEYGGGLSSIQLFSYPQGCTGTGCNRHSSIGVAAIVLLVAQPINAMIRPHPVPAGQPYRLRSLRRVWEIFHRVSAVAALGTGIAAVFTGIQLSTLFDVKTSTSTNLQNGLIVWLSALAAYVFIREVTAVALFALRQRGPKVAAEELQDMKPSTSPAGGKNMKVPAGSLAESVASRLYHSIKVMPHPGHLVQVRPPSPKMDQSIEVEPCSAGSSYNIATATALHGSGGDDCNILENRPVAEGLESIKVDGNSDEPQHVDNVKYISNADSESGTSASARHELLWAWAALCTTLLAALFALLLSAGVLGGAASKYELSIPDLGGSTMMPPPFLPPDAVATSTIMPPLPPLIPALASCSILSVPALRSRLGDGWCDSGAPYNTLECGYDGGDCCNPYAPLYECVDPASPNYGKSATKGLVFPAPVNPLFTDATANRSVSSQGVVTTYNNFYEFTESKTVSTTITPTATQLMTLTAPGFPGWTLVIDGLVANPITLDVRDLIKLMHVEQRVLRHRCVETWALVVPWIGFPLRKILSLVNPLPNATYVRFESAALSAAMPLVKSNPIALFPGVPWPYLEGLSIAEAWNDMAFLAVGMYNSTLPAQNGAPIRMIDTQSCFILSCSQVSPPFMHSRSQRSNIFVCTTLADGGLTTTLKLPWKYGFKSIKSLVRISFVDYQPDNWWQEISPAEYGFWANVNPAIPHPRWSQATETLFSATASSGTIFPTVIYNGYGNEVSYLYQNATSAREYFY</sequence>
<comment type="caution">
    <text evidence="15">The sequence shown here is derived from an EMBL/GenBank/DDBJ whole genome shotgun (WGS) entry which is preliminary data.</text>
</comment>
<dbReference type="InterPro" id="IPR045266">
    <property type="entry name" value="DOH_DOMON"/>
</dbReference>
<keyword evidence="2" id="KW-0813">Transport</keyword>
<feature type="transmembrane region" description="Helical" evidence="11">
    <location>
        <begin position="582"/>
        <end position="603"/>
    </location>
</feature>
<evidence type="ECO:0000256" key="9">
    <source>
        <dbReference type="ARBA" id="ARBA00023180"/>
    </source>
</evidence>
<evidence type="ECO:0008006" key="17">
    <source>
        <dbReference type="Google" id="ProtNLM"/>
    </source>
</evidence>
<organism evidence="15 16">
    <name type="scientific">Chlamydomonas eustigma</name>
    <dbReference type="NCBI Taxonomy" id="1157962"/>
    <lineage>
        <taxon>Eukaryota</taxon>
        <taxon>Viridiplantae</taxon>
        <taxon>Chlorophyta</taxon>
        <taxon>core chlorophytes</taxon>
        <taxon>Chlorophyceae</taxon>
        <taxon>CS clade</taxon>
        <taxon>Chlamydomonadales</taxon>
        <taxon>Chlamydomonadaceae</taxon>
        <taxon>Chlamydomonas</taxon>
    </lineage>
</organism>
<evidence type="ECO:0000256" key="3">
    <source>
        <dbReference type="ARBA" id="ARBA00022692"/>
    </source>
</evidence>
<keyword evidence="16" id="KW-1185">Reference proteome</keyword>
<evidence type="ECO:0000256" key="12">
    <source>
        <dbReference type="SAM" id="SignalP"/>
    </source>
</evidence>
<evidence type="ECO:0000256" key="11">
    <source>
        <dbReference type="SAM" id="Phobius"/>
    </source>
</evidence>
<keyword evidence="12" id="KW-0732">Signal</keyword>
<keyword evidence="7 11" id="KW-0472">Membrane</keyword>
<evidence type="ECO:0000313" key="15">
    <source>
        <dbReference type="EMBL" id="GAX81098.1"/>
    </source>
</evidence>
<dbReference type="SUPFAM" id="SSF56524">
    <property type="entry name" value="Oxidoreductase molybdopterin-binding domain"/>
    <property type="match status" value="2"/>
</dbReference>
<evidence type="ECO:0000256" key="4">
    <source>
        <dbReference type="ARBA" id="ARBA00022737"/>
    </source>
</evidence>
<evidence type="ECO:0000259" key="13">
    <source>
        <dbReference type="PROSITE" id="PS50836"/>
    </source>
</evidence>
<dbReference type="PANTHER" id="PTHR47281">
    <property type="entry name" value="OS09G0557700 PROTEIN"/>
    <property type="match status" value="1"/>
</dbReference>
<evidence type="ECO:0000256" key="10">
    <source>
        <dbReference type="SAM" id="MobiDB-lite"/>
    </source>
</evidence>
<dbReference type="PROSITE" id="PS50836">
    <property type="entry name" value="DOMON"/>
    <property type="match status" value="2"/>
</dbReference>